<dbReference type="GO" id="GO:0008131">
    <property type="term" value="F:primary methylamine oxidase activity"/>
    <property type="evidence" value="ECO:0007669"/>
    <property type="project" value="InterPro"/>
</dbReference>
<dbReference type="SUPFAM" id="SSF54416">
    <property type="entry name" value="Amine oxidase N-terminal region"/>
    <property type="match status" value="2"/>
</dbReference>
<feature type="modified residue" description="2',4',5'-topaquinone" evidence="7">
    <location>
        <position position="512"/>
    </location>
</feature>
<accession>A0A813DWM0</accession>
<feature type="active site" description="Proton acceptor" evidence="6">
    <location>
        <position position="418"/>
    </location>
</feature>
<dbReference type="GO" id="GO:0048038">
    <property type="term" value="F:quinone binding"/>
    <property type="evidence" value="ECO:0007669"/>
    <property type="project" value="InterPro"/>
</dbReference>
<name>A0A813DWM0_POLGL</name>
<dbReference type="InterPro" id="IPR049948">
    <property type="entry name" value="Cu_Am_ox_TPQ-bd"/>
</dbReference>
<gene>
    <name evidence="10" type="ORF">PGLA1383_LOCUS9445</name>
</gene>
<keyword evidence="11" id="KW-1185">Reference proteome</keyword>
<dbReference type="AlphaFoldDB" id="A0A813DWM0"/>
<evidence type="ECO:0000259" key="9">
    <source>
        <dbReference type="Pfam" id="PF01179"/>
    </source>
</evidence>
<dbReference type="PANTHER" id="PTHR10638:SF20">
    <property type="entry name" value="AMINE OXIDASE"/>
    <property type="match status" value="1"/>
</dbReference>
<dbReference type="Pfam" id="PF01179">
    <property type="entry name" value="Cu_amine_oxid"/>
    <property type="match status" value="1"/>
</dbReference>
<dbReference type="PRINTS" id="PR00766">
    <property type="entry name" value="CUDAOXIDASE"/>
</dbReference>
<keyword evidence="3 6" id="KW-0801">TPQ</keyword>
<evidence type="ECO:0000256" key="1">
    <source>
        <dbReference type="ARBA" id="ARBA00007983"/>
    </source>
</evidence>
<dbReference type="GO" id="GO:0009308">
    <property type="term" value="P:amine metabolic process"/>
    <property type="evidence" value="ECO:0007669"/>
    <property type="project" value="UniProtKB-UniRule"/>
</dbReference>
<comment type="PTM">
    <text evidence="7 8">Topaquinone (TPQ) is generated by copper-dependent autoxidation of a specific tyrosyl residue.</text>
</comment>
<organism evidence="10 11">
    <name type="scientific">Polarella glacialis</name>
    <name type="common">Dinoflagellate</name>
    <dbReference type="NCBI Taxonomy" id="89957"/>
    <lineage>
        <taxon>Eukaryota</taxon>
        <taxon>Sar</taxon>
        <taxon>Alveolata</taxon>
        <taxon>Dinophyceae</taxon>
        <taxon>Suessiales</taxon>
        <taxon>Suessiaceae</taxon>
        <taxon>Polarella</taxon>
    </lineage>
</organism>
<keyword evidence="2 8" id="KW-0479">Metal-binding</keyword>
<dbReference type="InterPro" id="IPR015798">
    <property type="entry name" value="Cu_amine_oxidase_C"/>
</dbReference>
<evidence type="ECO:0000256" key="2">
    <source>
        <dbReference type="ARBA" id="ARBA00022723"/>
    </source>
</evidence>
<dbReference type="SUPFAM" id="SSF49998">
    <property type="entry name" value="Amine oxidase catalytic domain"/>
    <property type="match status" value="1"/>
</dbReference>
<evidence type="ECO:0000313" key="10">
    <source>
        <dbReference type="EMBL" id="CAE8590729.1"/>
    </source>
</evidence>
<dbReference type="InterPro" id="IPR016182">
    <property type="entry name" value="Cu_amine_oxidase_N-reg"/>
</dbReference>
<comment type="caution">
    <text evidence="10">The sequence shown here is derived from an EMBL/GenBank/DDBJ whole genome shotgun (WGS) entry which is preliminary data.</text>
</comment>
<sequence length="767" mass="84811">MPTARDVIQQPRYKVSDANWCSSGERSEEPRLLTVSVSFLVGGVVALLASSLAGKVSNSAWGELSSAGLVLSGLWSVPSTPGRNLSFGPSKAEEVLGELTPQEVRSAAAWFIAQTGASGVRNSSKDCVWLTGPSAVELYIPSKTEALSYMEGRGPKPSRQARITAVGPQGVQEYRLGPLEDGRVVNDAKLEKVAKVPLTKRPTEVGADPDLLMPLVNKTFLSLQTLLLEAFGPIFMQFDGFTGKQGSIVQFMRNHALVPKGSRVDIMKNLWVPPAPQNPEAFWLHEVPIDITINTTSMNPKEWEVIEVTFCSQSYQTAEKLRDDHANGALKICKLRQETGTWDYPQKEAKPSPAEKKVEEHGGVNWGPWSFTITQRPSTGPALLDVRFKGERVLYELSLQDAQAAYAGNRHQQFFYSDASWSMSMLSASLEPGVDCPEGSHYLPATSWYQMQEGGSASTDPTEAFSLTPICVFEWDEDHTIWRHMDNSAPPSVHGNIRKTLVVRFVCTVSNYDYITDVKFREDGEIEVHTRFAGYLEARYYDPEFNAYEVNYSSIVRPGLAGPIHSHAVCFKADIDVAGVRENTLHTVHVGTETVNDLQSKVLVRHDVEHEGIGESTFVADATKPGHWVIVDRAAKSAAGNARGYSISLSTWASKQVLSDSHPFTQAMPWTKYHLAVTKQHDEEYRVNSPYVQYDGYVTDGSAQNLDLFLANREKILDEDLVAWIGIGKEHIPRQEDLPLVSNFGVGFSLQPMNFFEGNVVASPPKK</sequence>
<feature type="active site" description="Schiff-base intermediate with substrate; via topaquinone" evidence="6">
    <location>
        <position position="512"/>
    </location>
</feature>
<evidence type="ECO:0000256" key="6">
    <source>
        <dbReference type="PIRSR" id="PIRSR600269-50"/>
    </source>
</evidence>
<keyword evidence="5 8" id="KW-0186">Copper</keyword>
<comment type="similarity">
    <text evidence="1 8">Belongs to the copper/topaquinone oxidase family.</text>
</comment>
<protein>
    <recommendedName>
        <fullName evidence="8">Amine oxidase</fullName>
        <ecNumber evidence="8">1.4.3.-</ecNumber>
    </recommendedName>
</protein>
<evidence type="ECO:0000256" key="8">
    <source>
        <dbReference type="RuleBase" id="RU000672"/>
    </source>
</evidence>
<dbReference type="EMBL" id="CAJNNV010004424">
    <property type="protein sequence ID" value="CAE8590729.1"/>
    <property type="molecule type" value="Genomic_DNA"/>
</dbReference>
<evidence type="ECO:0000256" key="4">
    <source>
        <dbReference type="ARBA" id="ARBA00023002"/>
    </source>
</evidence>
<comment type="cofactor">
    <cofactor evidence="8">
        <name>Cu cation</name>
        <dbReference type="ChEBI" id="CHEBI:23378"/>
    </cofactor>
    <text evidence="8">Contains 1 topaquinone per subunit.</text>
</comment>
<evidence type="ECO:0000256" key="5">
    <source>
        <dbReference type="ARBA" id="ARBA00023008"/>
    </source>
</evidence>
<dbReference type="Gene3D" id="2.70.98.20">
    <property type="entry name" value="Copper amine oxidase, catalytic domain"/>
    <property type="match status" value="1"/>
</dbReference>
<dbReference type="OMA" id="PYNSQDV"/>
<dbReference type="Gene3D" id="3.10.450.40">
    <property type="match status" value="2"/>
</dbReference>
<dbReference type="InterPro" id="IPR036460">
    <property type="entry name" value="Cu_amine_oxidase_C_sf"/>
</dbReference>
<evidence type="ECO:0000313" key="11">
    <source>
        <dbReference type="Proteomes" id="UP000654075"/>
    </source>
</evidence>
<feature type="domain" description="Copper amine oxidase catalytic" evidence="9">
    <location>
        <begin position="361"/>
        <end position="760"/>
    </location>
</feature>
<dbReference type="PROSITE" id="PS01164">
    <property type="entry name" value="COPPER_AMINE_OXID_1"/>
    <property type="match status" value="1"/>
</dbReference>
<evidence type="ECO:0000256" key="7">
    <source>
        <dbReference type="PIRSR" id="PIRSR600269-51"/>
    </source>
</evidence>
<dbReference type="EC" id="1.4.3.-" evidence="8"/>
<dbReference type="InterPro" id="IPR000269">
    <property type="entry name" value="Cu_amine_oxidase"/>
</dbReference>
<proteinExistence type="inferred from homology"/>
<dbReference type="OrthoDB" id="5379943at2759"/>
<dbReference type="GO" id="GO:0005507">
    <property type="term" value="F:copper ion binding"/>
    <property type="evidence" value="ECO:0007669"/>
    <property type="project" value="InterPro"/>
</dbReference>
<dbReference type="GO" id="GO:0005886">
    <property type="term" value="C:plasma membrane"/>
    <property type="evidence" value="ECO:0007669"/>
    <property type="project" value="TreeGrafter"/>
</dbReference>
<dbReference type="PANTHER" id="PTHR10638">
    <property type="entry name" value="COPPER AMINE OXIDASE"/>
    <property type="match status" value="1"/>
</dbReference>
<keyword evidence="4 8" id="KW-0560">Oxidoreductase</keyword>
<evidence type="ECO:0000256" key="3">
    <source>
        <dbReference type="ARBA" id="ARBA00022772"/>
    </source>
</evidence>
<reference evidence="10" key="1">
    <citation type="submission" date="2021-02" db="EMBL/GenBank/DDBJ databases">
        <authorList>
            <person name="Dougan E. K."/>
            <person name="Rhodes N."/>
            <person name="Thang M."/>
            <person name="Chan C."/>
        </authorList>
    </citation>
    <scope>NUCLEOTIDE SEQUENCE</scope>
</reference>
<dbReference type="Proteomes" id="UP000654075">
    <property type="component" value="Unassembled WGS sequence"/>
</dbReference>